<dbReference type="PROSITE" id="PS50977">
    <property type="entry name" value="HTH_TETR_2"/>
    <property type="match status" value="1"/>
</dbReference>
<keyword evidence="2" id="KW-0678">Repressor</keyword>
<dbReference type="Pfam" id="PF00440">
    <property type="entry name" value="TetR_N"/>
    <property type="match status" value="1"/>
</dbReference>
<evidence type="ECO:0000313" key="10">
    <source>
        <dbReference type="EMBL" id="TPG30657.1"/>
    </source>
</evidence>
<name>A0A502DZA1_9BURK</name>
<dbReference type="NCBIfam" id="TIGR01845">
    <property type="entry name" value="outer_NodT"/>
    <property type="match status" value="1"/>
</dbReference>
<comment type="caution">
    <text evidence="10">The sequence shown here is derived from an EMBL/GenBank/DDBJ whole genome shotgun (WGS) entry which is preliminary data.</text>
</comment>
<feature type="compositionally biased region" description="Gly residues" evidence="8">
    <location>
        <begin position="403"/>
        <end position="413"/>
    </location>
</feature>
<dbReference type="Gene3D" id="1.20.1600.10">
    <property type="entry name" value="Outer membrane efflux proteins (OEP)"/>
    <property type="match status" value="1"/>
</dbReference>
<dbReference type="PRINTS" id="PR00455">
    <property type="entry name" value="HTHTETR"/>
</dbReference>
<evidence type="ECO:0000256" key="2">
    <source>
        <dbReference type="ARBA" id="ARBA00022491"/>
    </source>
</evidence>
<feature type="region of interest" description="Disordered" evidence="8">
    <location>
        <begin position="394"/>
        <end position="418"/>
    </location>
</feature>
<dbReference type="InterPro" id="IPR009057">
    <property type="entry name" value="Homeodomain-like_sf"/>
</dbReference>
<feature type="domain" description="HTH tetR-type" evidence="9">
    <location>
        <begin position="20"/>
        <end position="80"/>
    </location>
</feature>
<evidence type="ECO:0000256" key="4">
    <source>
        <dbReference type="ARBA" id="ARBA00023125"/>
    </source>
</evidence>
<dbReference type="InterPro" id="IPR001647">
    <property type="entry name" value="HTH_TetR"/>
</dbReference>
<dbReference type="GO" id="GO:0005886">
    <property type="term" value="C:plasma membrane"/>
    <property type="evidence" value="ECO:0007669"/>
    <property type="project" value="UniProtKB-SubCell"/>
</dbReference>
<keyword evidence="7" id="KW-0449">Lipoprotein</keyword>
<protein>
    <submittedName>
        <fullName evidence="10">Efflux transporter outer membrane subunit</fullName>
    </submittedName>
</protein>
<dbReference type="EMBL" id="RCZI01000001">
    <property type="protein sequence ID" value="TPG30657.1"/>
    <property type="molecule type" value="Genomic_DNA"/>
</dbReference>
<keyword evidence="4 6" id="KW-0238">DNA-binding</keyword>
<dbReference type="GO" id="GO:0003677">
    <property type="term" value="F:DNA binding"/>
    <property type="evidence" value="ECO:0007669"/>
    <property type="project" value="UniProtKB-UniRule"/>
</dbReference>
<accession>A0A502DZA1</accession>
<dbReference type="Pfam" id="PF09209">
    <property type="entry name" value="CecR_C"/>
    <property type="match status" value="1"/>
</dbReference>
<evidence type="ECO:0000256" key="8">
    <source>
        <dbReference type="SAM" id="MobiDB-lite"/>
    </source>
</evidence>
<keyword evidence="7" id="KW-1134">Transmembrane beta strand</keyword>
<evidence type="ECO:0000256" key="5">
    <source>
        <dbReference type="ARBA" id="ARBA00023163"/>
    </source>
</evidence>
<dbReference type="OrthoDB" id="9770517at2"/>
<keyword evidence="5" id="KW-0804">Transcription</keyword>
<dbReference type="Gene3D" id="2.20.200.10">
    <property type="entry name" value="Outer membrane efflux proteins (OEP)"/>
    <property type="match status" value="1"/>
</dbReference>
<dbReference type="SUPFAM" id="SSF56954">
    <property type="entry name" value="Outer membrane efflux proteins (OEP)"/>
    <property type="match status" value="1"/>
</dbReference>
<dbReference type="InterPro" id="IPR015292">
    <property type="entry name" value="Tscrpt_reg_YbiH_C"/>
</dbReference>
<dbReference type="Proteomes" id="UP000319212">
    <property type="component" value="Unassembled WGS sequence"/>
</dbReference>
<dbReference type="SUPFAM" id="SSF46689">
    <property type="entry name" value="Homeodomain-like"/>
    <property type="match status" value="1"/>
</dbReference>
<feature type="DNA-binding region" description="H-T-H motif" evidence="6">
    <location>
        <begin position="43"/>
        <end position="62"/>
    </location>
</feature>
<dbReference type="InterPro" id="IPR003423">
    <property type="entry name" value="OMP_efflux"/>
</dbReference>
<reference evidence="10 11" key="1">
    <citation type="journal article" date="2019" name="Environ. Microbiol.">
        <title>Species interactions and distinct microbial communities in high Arctic permafrost affected cryosols are associated with the CH4 and CO2 gas fluxes.</title>
        <authorList>
            <person name="Altshuler I."/>
            <person name="Hamel J."/>
            <person name="Turney S."/>
            <person name="Magnuson E."/>
            <person name="Levesque R."/>
            <person name="Greer C."/>
            <person name="Whyte L.G."/>
        </authorList>
    </citation>
    <scope>NUCLEOTIDE SEQUENCE [LARGE SCALE GENOMIC DNA]</scope>
    <source>
        <strain evidence="10 11">S06.C</strain>
    </source>
</reference>
<dbReference type="InterPro" id="IPR036271">
    <property type="entry name" value="Tet_transcr_reg_TetR-rel_C_sf"/>
</dbReference>
<dbReference type="InterPro" id="IPR023772">
    <property type="entry name" value="DNA-bd_HTH_TetR-type_CS"/>
</dbReference>
<dbReference type="SUPFAM" id="SSF48498">
    <property type="entry name" value="Tetracyclin repressor-like, C-terminal domain"/>
    <property type="match status" value="1"/>
</dbReference>
<keyword evidence="7" id="KW-0812">Transmembrane</keyword>
<keyword evidence="7" id="KW-0564">Palmitate</keyword>
<comment type="subcellular location">
    <subcellularLocation>
        <location evidence="7">Cell membrane</location>
        <topology evidence="7">Lipid-anchor</topology>
    </subcellularLocation>
</comment>
<evidence type="ECO:0000256" key="3">
    <source>
        <dbReference type="ARBA" id="ARBA00023015"/>
    </source>
</evidence>
<keyword evidence="3" id="KW-0805">Transcription regulation</keyword>
<evidence type="ECO:0000256" key="1">
    <source>
        <dbReference type="ARBA" id="ARBA00007613"/>
    </source>
</evidence>
<dbReference type="AlphaFoldDB" id="A0A502DZA1"/>
<comment type="similarity">
    <text evidence="1 7">Belongs to the outer membrane factor (OMF) (TC 1.B.17) family.</text>
</comment>
<dbReference type="Gene3D" id="1.10.357.10">
    <property type="entry name" value="Tetracycline Repressor, domain 2"/>
    <property type="match status" value="1"/>
</dbReference>
<proteinExistence type="inferred from homology"/>
<evidence type="ECO:0000256" key="6">
    <source>
        <dbReference type="PROSITE-ProRule" id="PRU00335"/>
    </source>
</evidence>
<evidence type="ECO:0000313" key="11">
    <source>
        <dbReference type="Proteomes" id="UP000319212"/>
    </source>
</evidence>
<evidence type="ECO:0000259" key="9">
    <source>
        <dbReference type="PROSITE" id="PS50977"/>
    </source>
</evidence>
<dbReference type="Pfam" id="PF02321">
    <property type="entry name" value="OEP"/>
    <property type="match status" value="2"/>
</dbReference>
<evidence type="ECO:0000256" key="7">
    <source>
        <dbReference type="RuleBase" id="RU362097"/>
    </source>
</evidence>
<dbReference type="PANTHER" id="PTHR30203:SF29">
    <property type="entry name" value="PROTEIN CYAE"/>
    <property type="match status" value="1"/>
</dbReference>
<organism evidence="10 11">
    <name type="scientific">Variovorax guangxiensis</name>
    <dbReference type="NCBI Taxonomy" id="1775474"/>
    <lineage>
        <taxon>Bacteria</taxon>
        <taxon>Pseudomonadati</taxon>
        <taxon>Pseudomonadota</taxon>
        <taxon>Betaproteobacteria</taxon>
        <taxon>Burkholderiales</taxon>
        <taxon>Comamonadaceae</taxon>
        <taxon>Variovorax</taxon>
    </lineage>
</organism>
<dbReference type="PANTHER" id="PTHR30203">
    <property type="entry name" value="OUTER MEMBRANE CATION EFFLUX PROTEIN"/>
    <property type="match status" value="1"/>
</dbReference>
<dbReference type="InterPro" id="IPR010131">
    <property type="entry name" value="MdtP/NodT-like"/>
</dbReference>
<dbReference type="RefSeq" id="WP_140838817.1">
    <property type="nucleotide sequence ID" value="NZ_RCZI01000001.1"/>
</dbReference>
<keyword evidence="7" id="KW-0472">Membrane</keyword>
<gene>
    <name evidence="10" type="ORF">EAH82_04095</name>
</gene>
<sequence length="780" mass="82408">MKAPSSPSTPIERASRSDGAESRTRILYAALSLFADHGFAKTSTREIAKAAGVNIAAISYYFGDKAGLYNATFCEPMGGNASDFIALFERPDLPTNEALRIYMAAYVEPLKLGEVVRQCMRLHMREMLEPTSRWAEEVERDVRGPHEALVRILCRHLDLTKADDDVHRLALAISGLAIQLFVMQDIVDTLRPALRKSDASIDTWAERLHLYAMAMVDADAARRAAGRLGTTAATAATAPSISDLSVLPASKPASPKTSRKKNSMNLCSMMNPFDTAPRRLALLCLPLALLGCGLTRPPAVASVPIPAQWNAPLPTATVDATRPTDPAALPHAGSLPSLAGWWRQLDDPVLSTLIDAAQAASPTVASASARIAEARATRVQSGAALLPTLDGTLSAQRSNSPLGGTGSGNGTGGASTSLPAVTTLQAGLQSSWEIDLFGGRRATRDAADARLQSATAKWHDARVSVAAETANHYFAERACQRQLTVAESDARSRGETARLTDLSAKAGFSAPADAALARASAADASARLTQQGAQCAVLRKGLVAMSGLDALELDRQLATVPADRTLPPVQAVASVPAQMLAQRPDVFAAEVAVAAASADVGAAEADRYPRLTLQGSVAALQLRSGGVHQSLQTWTIGPLALTLPLFDGGVRAANAESAKARYAESVVLYRANVRTAVREVEEALVNLQATDARTGDADTAVQNYQASFNATQARYESGLASLFELEDSRRTLFAAQTARVALQRERAEAWIALYRSTGGGWMRPDAALAANTSSLSSTTP</sequence>
<dbReference type="PROSITE" id="PS01081">
    <property type="entry name" value="HTH_TETR_1"/>
    <property type="match status" value="1"/>
</dbReference>
<dbReference type="GO" id="GO:0015562">
    <property type="term" value="F:efflux transmembrane transporter activity"/>
    <property type="evidence" value="ECO:0007669"/>
    <property type="project" value="InterPro"/>
</dbReference>